<evidence type="ECO:0000313" key="1">
    <source>
        <dbReference type="EMBL" id="SHF83227.1"/>
    </source>
</evidence>
<proteinExistence type="predicted"/>
<dbReference type="STRING" id="366533.SAMN05444339_11518"/>
<gene>
    <name evidence="1" type="ORF">SAMN05444339_11518</name>
</gene>
<dbReference type="AlphaFoldDB" id="A0A1M5EVK5"/>
<protein>
    <submittedName>
        <fullName evidence="1">Uncharacterized protein</fullName>
    </submittedName>
</protein>
<evidence type="ECO:0000313" key="2">
    <source>
        <dbReference type="Proteomes" id="UP000183987"/>
    </source>
</evidence>
<reference evidence="2" key="1">
    <citation type="submission" date="2016-11" db="EMBL/GenBank/DDBJ databases">
        <authorList>
            <person name="Varghese N."/>
            <person name="Submissions S."/>
        </authorList>
    </citation>
    <scope>NUCLEOTIDE SEQUENCE [LARGE SCALE GENOMIC DNA]</scope>
    <source>
        <strain evidence="2">DSM 29326</strain>
    </source>
</reference>
<keyword evidence="2" id="KW-1185">Reference proteome</keyword>
<dbReference type="EMBL" id="FQUE01000015">
    <property type="protein sequence ID" value="SHF83227.1"/>
    <property type="molecule type" value="Genomic_DNA"/>
</dbReference>
<sequence>MSSAGRPGRKPFWSIRGMHLQSINVVELAEVSVSRIHCCATRTQSHGPLHAPDAPSPRHCRRIERTRRVSDPEERRDFGRYPLLRRAFRYMGNLLLRTHLPSAVLQMADVSYGTRSCLTSVRAISRIARASGRQMNKTTVPRTGHIPMSLHSRDLAWSRPSPSCNRALKQGATWPICDIAGQPQTCLARLADTLMARLVAEAGHLVCRAR</sequence>
<name>A0A1M5EVK5_LOKAT</name>
<accession>A0A1M5EVK5</accession>
<organism evidence="1 2">
    <name type="scientific">Loktanella atrilutea</name>
    <dbReference type="NCBI Taxonomy" id="366533"/>
    <lineage>
        <taxon>Bacteria</taxon>
        <taxon>Pseudomonadati</taxon>
        <taxon>Pseudomonadota</taxon>
        <taxon>Alphaproteobacteria</taxon>
        <taxon>Rhodobacterales</taxon>
        <taxon>Roseobacteraceae</taxon>
        <taxon>Loktanella</taxon>
    </lineage>
</organism>
<dbReference type="Proteomes" id="UP000183987">
    <property type="component" value="Unassembled WGS sequence"/>
</dbReference>